<keyword evidence="3" id="KW-0813">Transport</keyword>
<evidence type="ECO:0000256" key="9">
    <source>
        <dbReference type="SAM" id="Phobius"/>
    </source>
</evidence>
<evidence type="ECO:0000256" key="8">
    <source>
        <dbReference type="RuleBase" id="RU362091"/>
    </source>
</evidence>
<accession>A0A517PIB2</accession>
<evidence type="ECO:0000256" key="4">
    <source>
        <dbReference type="ARBA" id="ARBA00022475"/>
    </source>
</evidence>
<dbReference type="RefSeq" id="WP_145180988.1">
    <property type="nucleotide sequence ID" value="NZ_CP036266.1"/>
</dbReference>
<dbReference type="GO" id="GO:0015233">
    <property type="term" value="F:pantothenate transmembrane transporter activity"/>
    <property type="evidence" value="ECO:0007669"/>
    <property type="project" value="TreeGrafter"/>
</dbReference>
<comment type="similarity">
    <text evidence="2 8">Belongs to the sodium:solute symporter (SSF) (TC 2.A.21) family.</text>
</comment>
<keyword evidence="5 9" id="KW-0812">Transmembrane</keyword>
<protein>
    <submittedName>
        <fullName evidence="10">Sodium/pantothenate symporter</fullName>
    </submittedName>
</protein>
<evidence type="ECO:0000256" key="3">
    <source>
        <dbReference type="ARBA" id="ARBA00022448"/>
    </source>
</evidence>
<dbReference type="EMBL" id="CP036266">
    <property type="protein sequence ID" value="QDT19089.1"/>
    <property type="molecule type" value="Genomic_DNA"/>
</dbReference>
<feature type="transmembrane region" description="Helical" evidence="9">
    <location>
        <begin position="56"/>
        <end position="74"/>
    </location>
</feature>
<keyword evidence="7 9" id="KW-0472">Membrane</keyword>
<dbReference type="Pfam" id="PF00474">
    <property type="entry name" value="SSF"/>
    <property type="match status" value="3"/>
</dbReference>
<dbReference type="InterPro" id="IPR050277">
    <property type="entry name" value="Sodium:Solute_Symporter"/>
</dbReference>
<dbReference type="AlphaFoldDB" id="A0A517PIB2"/>
<dbReference type="InterPro" id="IPR001734">
    <property type="entry name" value="Na/solute_symporter"/>
</dbReference>
<dbReference type="PANTHER" id="PTHR48086">
    <property type="entry name" value="SODIUM/PROLINE SYMPORTER-RELATED"/>
    <property type="match status" value="1"/>
</dbReference>
<dbReference type="GO" id="GO:0005886">
    <property type="term" value="C:plasma membrane"/>
    <property type="evidence" value="ECO:0007669"/>
    <property type="project" value="TreeGrafter"/>
</dbReference>
<comment type="subcellular location">
    <subcellularLocation>
        <location evidence="1">Membrane</location>
        <topology evidence="1">Multi-pass membrane protein</topology>
    </subcellularLocation>
</comment>
<dbReference type="InterPro" id="IPR018212">
    <property type="entry name" value="Na/solute_symporter_CS"/>
</dbReference>
<reference evidence="10 11" key="1">
    <citation type="submission" date="2019-02" db="EMBL/GenBank/DDBJ databases">
        <title>Deep-cultivation of Planctomycetes and their phenomic and genomic characterization uncovers novel biology.</title>
        <authorList>
            <person name="Wiegand S."/>
            <person name="Jogler M."/>
            <person name="Boedeker C."/>
            <person name="Pinto D."/>
            <person name="Vollmers J."/>
            <person name="Rivas-Marin E."/>
            <person name="Kohn T."/>
            <person name="Peeters S.H."/>
            <person name="Heuer A."/>
            <person name="Rast P."/>
            <person name="Oberbeckmann S."/>
            <person name="Bunk B."/>
            <person name="Jeske O."/>
            <person name="Meyerdierks A."/>
            <person name="Storesund J.E."/>
            <person name="Kallscheuer N."/>
            <person name="Luecker S."/>
            <person name="Lage O.M."/>
            <person name="Pohl T."/>
            <person name="Merkel B.J."/>
            <person name="Hornburger P."/>
            <person name="Mueller R.-W."/>
            <person name="Bruemmer F."/>
            <person name="Labrenz M."/>
            <person name="Spormann A.M."/>
            <person name="Op den Camp H."/>
            <person name="Overmann J."/>
            <person name="Amann R."/>
            <person name="Jetten M.S.M."/>
            <person name="Mascher T."/>
            <person name="Medema M.H."/>
            <person name="Devos D.P."/>
            <person name="Kaster A.-K."/>
            <person name="Ovreas L."/>
            <person name="Rohde M."/>
            <person name="Galperin M.Y."/>
            <person name="Jogler C."/>
        </authorList>
    </citation>
    <scope>NUCLEOTIDE SEQUENCE [LARGE SCALE GENOMIC DNA]</scope>
    <source>
        <strain evidence="10 11">HG66A1</strain>
    </source>
</reference>
<dbReference type="PROSITE" id="PS50283">
    <property type="entry name" value="NA_SOLUT_SYMP_3"/>
    <property type="match status" value="1"/>
</dbReference>
<feature type="transmembrane region" description="Helical" evidence="9">
    <location>
        <begin position="628"/>
        <end position="647"/>
    </location>
</feature>
<sequence length="665" mass="71913">MKVLLATSQSLPLLFAADETGPDAALISFMIYTVAVFVLAALSNQLLKSKSFLSEYFLGSRGLGVWAFALTFAATSSSGGSFTGFPSKIYSHGWILALWIGSYMVVPICTMGLIGKRLNQIARRSGSITVPDVIRDRFHSPILGLMAVSLIVFFMSFNLVAQFKAGSLILQTLLDGVAVFESTADGLAQAVSGIPFLSDGVSPEYLLCLLVFGIAVIVYTTYGGFHAVVWTDVMQGIVMVIGVIIMLPLAISQAGGLENTTKLMAKMTPPRYSAADKGGITLTLDKPAAEDMRIEVGTWITDKPIESSKVPLLFRVTAASEIPAGKTTVDEVKVIQLTTLEDIDRILKRKEQENFLSGVSVSNIDLVQYAYGEEASQQGAYVVGPGPSPASNNGFLPLSLAISFFFMWAISGTGQPANMVRLMAFRDTKTLQRSICTVAIYYTLIYFPLVVIFCCARVILPGMEGESDRIMPAMAVYLTENIGMGWLAGLLVAAPFAAVMSTVDSFLLLISSAWVRDVYQRNINPEASEKTIKMLSYLATFVVGTAAMIVAINPPQFLQDIIVYVGSGLAASFLAPIVYALYWRRVNAAGAMGAMVGGFGLHLAMYVTGYFENGSFFKPYQLFDFDPIIVGLFGSFICGFIVTKLTAPPPQELVHKFFYKEKAGS</sequence>
<name>A0A517PIB2_9PLAN</name>
<feature type="transmembrane region" description="Helical" evidence="9">
    <location>
        <begin position="142"/>
        <end position="161"/>
    </location>
</feature>
<feature type="transmembrane region" description="Helical" evidence="9">
    <location>
        <begin position="237"/>
        <end position="257"/>
    </location>
</feature>
<feature type="transmembrane region" description="Helical" evidence="9">
    <location>
        <begin position="486"/>
        <end position="515"/>
    </location>
</feature>
<feature type="transmembrane region" description="Helical" evidence="9">
    <location>
        <begin position="94"/>
        <end position="114"/>
    </location>
</feature>
<organism evidence="10 11">
    <name type="scientific">Gimesia chilikensis</name>
    <dbReference type="NCBI Taxonomy" id="2605989"/>
    <lineage>
        <taxon>Bacteria</taxon>
        <taxon>Pseudomonadati</taxon>
        <taxon>Planctomycetota</taxon>
        <taxon>Planctomycetia</taxon>
        <taxon>Planctomycetales</taxon>
        <taxon>Planctomycetaceae</taxon>
        <taxon>Gimesia</taxon>
    </lineage>
</organism>
<feature type="transmembrane region" description="Helical" evidence="9">
    <location>
        <begin position="435"/>
        <end position="460"/>
    </location>
</feature>
<keyword evidence="11" id="KW-1185">Reference proteome</keyword>
<feature type="transmembrane region" description="Helical" evidence="9">
    <location>
        <begin position="589"/>
        <end position="608"/>
    </location>
</feature>
<evidence type="ECO:0000313" key="10">
    <source>
        <dbReference type="EMBL" id="QDT19089.1"/>
    </source>
</evidence>
<dbReference type="PANTHER" id="PTHR48086:SF4">
    <property type="entry name" value="SODIUM_PANTOTHENATE SYMPORTER"/>
    <property type="match status" value="1"/>
</dbReference>
<feature type="transmembrane region" description="Helical" evidence="9">
    <location>
        <begin position="561"/>
        <end position="582"/>
    </location>
</feature>
<dbReference type="InterPro" id="IPR038377">
    <property type="entry name" value="Na/Glc_symporter_sf"/>
</dbReference>
<dbReference type="Gene3D" id="1.20.1730.10">
    <property type="entry name" value="Sodium/glucose cotransporter"/>
    <property type="match status" value="2"/>
</dbReference>
<evidence type="ECO:0000313" key="11">
    <source>
        <dbReference type="Proteomes" id="UP000320421"/>
    </source>
</evidence>
<feature type="transmembrane region" description="Helical" evidence="9">
    <location>
        <begin position="395"/>
        <end position="414"/>
    </location>
</feature>
<dbReference type="PROSITE" id="PS00457">
    <property type="entry name" value="NA_SOLUT_SYMP_2"/>
    <property type="match status" value="1"/>
</dbReference>
<keyword evidence="6 9" id="KW-1133">Transmembrane helix</keyword>
<dbReference type="Proteomes" id="UP000320421">
    <property type="component" value="Chromosome"/>
</dbReference>
<evidence type="ECO:0000256" key="5">
    <source>
        <dbReference type="ARBA" id="ARBA00022692"/>
    </source>
</evidence>
<dbReference type="PROSITE" id="PS00456">
    <property type="entry name" value="NA_SOLUT_SYMP_1"/>
    <property type="match status" value="1"/>
</dbReference>
<keyword evidence="4" id="KW-1003">Cell membrane</keyword>
<evidence type="ECO:0000256" key="1">
    <source>
        <dbReference type="ARBA" id="ARBA00004141"/>
    </source>
</evidence>
<proteinExistence type="inferred from homology"/>
<evidence type="ECO:0000256" key="6">
    <source>
        <dbReference type="ARBA" id="ARBA00022989"/>
    </source>
</evidence>
<dbReference type="OrthoDB" id="9810181at2"/>
<evidence type="ECO:0000256" key="2">
    <source>
        <dbReference type="ARBA" id="ARBA00006434"/>
    </source>
</evidence>
<feature type="transmembrane region" description="Helical" evidence="9">
    <location>
        <begin position="535"/>
        <end position="555"/>
    </location>
</feature>
<feature type="transmembrane region" description="Helical" evidence="9">
    <location>
        <begin position="204"/>
        <end position="225"/>
    </location>
</feature>
<gene>
    <name evidence="10" type="primary">panF</name>
    <name evidence="10" type="ORF">HG66A1_08530</name>
</gene>
<evidence type="ECO:0000256" key="7">
    <source>
        <dbReference type="ARBA" id="ARBA00023136"/>
    </source>
</evidence>
<feature type="transmembrane region" description="Helical" evidence="9">
    <location>
        <begin position="26"/>
        <end position="44"/>
    </location>
</feature>